<dbReference type="AlphaFoldDB" id="A0A3A8NHE9"/>
<comment type="caution">
    <text evidence="1">The sequence shown here is derived from an EMBL/GenBank/DDBJ whole genome shotgun (WGS) entry which is preliminary data.</text>
</comment>
<gene>
    <name evidence="1" type="ORF">D7X12_12350</name>
</gene>
<dbReference type="OrthoDB" id="3368702at2"/>
<proteinExistence type="predicted"/>
<evidence type="ECO:0000313" key="1">
    <source>
        <dbReference type="EMBL" id="RKH43787.1"/>
    </source>
</evidence>
<accession>A0A3A8NHE9</accession>
<name>A0A3A8NHE9_9BACT</name>
<sequence>MKLTTLADFELSYTWMEFLDFGNGGQYLAIVDGSFTGDQLAGAVRFLNVPVKRPDNVNLPALRGVLTTQSGTKVYLEMNGVSLLRAADQARVCTASVMFRSGDPAYARLNNAFGLMEGILDASNQARGRIYLCENTHGLNEVAAPAR</sequence>
<dbReference type="RefSeq" id="WP_120625473.1">
    <property type="nucleotide sequence ID" value="NZ_RAWG01000061.1"/>
</dbReference>
<evidence type="ECO:0000313" key="2">
    <source>
        <dbReference type="Proteomes" id="UP000273405"/>
    </source>
</evidence>
<dbReference type="Proteomes" id="UP000273405">
    <property type="component" value="Unassembled WGS sequence"/>
</dbReference>
<dbReference type="EMBL" id="RAWG01000061">
    <property type="protein sequence ID" value="RKH43787.1"/>
    <property type="molecule type" value="Genomic_DNA"/>
</dbReference>
<organism evidence="1 2">
    <name type="scientific">Corallococcus sicarius</name>
    <dbReference type="NCBI Taxonomy" id="2316726"/>
    <lineage>
        <taxon>Bacteria</taxon>
        <taxon>Pseudomonadati</taxon>
        <taxon>Myxococcota</taxon>
        <taxon>Myxococcia</taxon>
        <taxon>Myxococcales</taxon>
        <taxon>Cystobacterineae</taxon>
        <taxon>Myxococcaceae</taxon>
        <taxon>Corallococcus</taxon>
    </lineage>
</organism>
<dbReference type="Gene3D" id="2.40.160.20">
    <property type="match status" value="1"/>
</dbReference>
<protein>
    <submittedName>
        <fullName evidence="1">Uncharacterized protein</fullName>
    </submittedName>
</protein>
<reference evidence="2" key="1">
    <citation type="submission" date="2018-09" db="EMBL/GenBank/DDBJ databases">
        <authorList>
            <person name="Livingstone P.G."/>
            <person name="Whitworth D.E."/>
        </authorList>
    </citation>
    <scope>NUCLEOTIDE SEQUENCE [LARGE SCALE GENOMIC DNA]</scope>
    <source>
        <strain evidence="2">CA040B</strain>
    </source>
</reference>
<keyword evidence="2" id="KW-1185">Reference proteome</keyword>